<organism evidence="1 2">
    <name type="scientific">Cinchona calisaya</name>
    <dbReference type="NCBI Taxonomy" id="153742"/>
    <lineage>
        <taxon>Eukaryota</taxon>
        <taxon>Viridiplantae</taxon>
        <taxon>Streptophyta</taxon>
        <taxon>Embryophyta</taxon>
        <taxon>Tracheophyta</taxon>
        <taxon>Spermatophyta</taxon>
        <taxon>Magnoliopsida</taxon>
        <taxon>eudicotyledons</taxon>
        <taxon>Gunneridae</taxon>
        <taxon>Pentapetalae</taxon>
        <taxon>asterids</taxon>
        <taxon>lamiids</taxon>
        <taxon>Gentianales</taxon>
        <taxon>Rubiaceae</taxon>
        <taxon>Cinchonoideae</taxon>
        <taxon>Cinchoneae</taxon>
        <taxon>Cinchona</taxon>
    </lineage>
</organism>
<reference evidence="1 2" key="1">
    <citation type="submission" date="2024-11" db="EMBL/GenBank/DDBJ databases">
        <title>A near-complete genome assembly of Cinchona calisaya.</title>
        <authorList>
            <person name="Lian D.C."/>
            <person name="Zhao X.W."/>
            <person name="Wei L."/>
        </authorList>
    </citation>
    <scope>NUCLEOTIDE SEQUENCE [LARGE SCALE GENOMIC DNA]</scope>
    <source>
        <tissue evidence="1">Nenye</tissue>
    </source>
</reference>
<name>A0ABD3AX58_9GENT</name>
<evidence type="ECO:0000313" key="2">
    <source>
        <dbReference type="Proteomes" id="UP001630127"/>
    </source>
</evidence>
<sequence>MLMLRDNTGVVSLRTKYMLNNVVRKIHAWSMQHKISLSGFHTLCLVCMDQEFTMVWCFLLYFYTGWLDRCIHCQSKIEMGTPKNSAEGVHNNRPGGLKLVHGRA</sequence>
<proteinExistence type="predicted"/>
<comment type="caution">
    <text evidence="1">The sequence shown here is derived from an EMBL/GenBank/DDBJ whole genome shotgun (WGS) entry which is preliminary data.</text>
</comment>
<keyword evidence="2" id="KW-1185">Reference proteome</keyword>
<accession>A0ABD3AX58</accession>
<evidence type="ECO:0000313" key="1">
    <source>
        <dbReference type="EMBL" id="KAL3535837.1"/>
    </source>
</evidence>
<gene>
    <name evidence="1" type="ORF">ACH5RR_004298</name>
</gene>
<dbReference type="EMBL" id="JBJUIK010000002">
    <property type="protein sequence ID" value="KAL3535837.1"/>
    <property type="molecule type" value="Genomic_DNA"/>
</dbReference>
<dbReference type="AlphaFoldDB" id="A0ABD3AX58"/>
<protein>
    <submittedName>
        <fullName evidence="1">Uncharacterized protein</fullName>
    </submittedName>
</protein>
<dbReference type="Proteomes" id="UP001630127">
    <property type="component" value="Unassembled WGS sequence"/>
</dbReference>